<keyword evidence="6" id="KW-0472">Membrane</keyword>
<evidence type="ECO:0000256" key="3">
    <source>
        <dbReference type="ARBA" id="ARBA00023002"/>
    </source>
</evidence>
<dbReference type="EMBL" id="JADEVV010000002">
    <property type="protein sequence ID" value="MBE9252459.1"/>
    <property type="molecule type" value="Genomic_DNA"/>
</dbReference>
<dbReference type="InterPro" id="IPR017941">
    <property type="entry name" value="Rieske_2Fe-2S"/>
</dbReference>
<dbReference type="PROSITE" id="PS51296">
    <property type="entry name" value="RIESKE"/>
    <property type="match status" value="1"/>
</dbReference>
<evidence type="ECO:0000259" key="7">
    <source>
        <dbReference type="PROSITE" id="PS51296"/>
    </source>
</evidence>
<dbReference type="GO" id="GO:0051213">
    <property type="term" value="F:dioxygenase activity"/>
    <property type="evidence" value="ECO:0007669"/>
    <property type="project" value="UniProtKB-KW"/>
</dbReference>
<comment type="caution">
    <text evidence="8">The sequence shown here is derived from an EMBL/GenBank/DDBJ whole genome shotgun (WGS) entry which is preliminary data.</text>
</comment>
<dbReference type="InterPro" id="IPR050584">
    <property type="entry name" value="Cholesterol_7-desaturase"/>
</dbReference>
<protein>
    <submittedName>
        <fullName evidence="8">Aromatic ring-hydroxylating dioxygenase subunit alpha</fullName>
    </submittedName>
</protein>
<keyword evidence="9" id="KW-1185">Reference proteome</keyword>
<feature type="transmembrane region" description="Helical" evidence="6">
    <location>
        <begin position="305"/>
        <end position="326"/>
    </location>
</feature>
<accession>A0ABR9VM89</accession>
<keyword evidence="3" id="KW-0560">Oxidoreductase</keyword>
<evidence type="ECO:0000256" key="2">
    <source>
        <dbReference type="ARBA" id="ARBA00022723"/>
    </source>
</evidence>
<dbReference type="SUPFAM" id="SSF50022">
    <property type="entry name" value="ISP domain"/>
    <property type="match status" value="1"/>
</dbReference>
<keyword evidence="5" id="KW-0411">Iron-sulfur</keyword>
<feature type="domain" description="Rieske" evidence="7">
    <location>
        <begin position="57"/>
        <end position="158"/>
    </location>
</feature>
<dbReference type="PANTHER" id="PTHR21266:SF60">
    <property type="entry name" value="3-KETOSTEROID-9-ALPHA-MONOOXYGENASE, OXYGENASE COMPONENT"/>
    <property type="match status" value="1"/>
</dbReference>
<keyword evidence="4" id="KW-0408">Iron</keyword>
<organism evidence="8 9">
    <name type="scientific">Synechocystis salina LEGE 00031</name>
    <dbReference type="NCBI Taxonomy" id="1828736"/>
    <lineage>
        <taxon>Bacteria</taxon>
        <taxon>Bacillati</taxon>
        <taxon>Cyanobacteriota</taxon>
        <taxon>Cyanophyceae</taxon>
        <taxon>Synechococcales</taxon>
        <taxon>Merismopediaceae</taxon>
        <taxon>Synechocystis</taxon>
    </lineage>
</organism>
<keyword evidence="6" id="KW-0812">Transmembrane</keyword>
<keyword evidence="2" id="KW-0479">Metal-binding</keyword>
<evidence type="ECO:0000256" key="6">
    <source>
        <dbReference type="SAM" id="Phobius"/>
    </source>
</evidence>
<keyword evidence="6" id="KW-1133">Transmembrane helix</keyword>
<dbReference type="Gene3D" id="2.102.10.10">
    <property type="entry name" value="Rieske [2Fe-2S] iron-sulphur domain"/>
    <property type="match status" value="1"/>
</dbReference>
<name>A0ABR9VM89_9SYNC</name>
<dbReference type="Proteomes" id="UP000658720">
    <property type="component" value="Unassembled WGS sequence"/>
</dbReference>
<evidence type="ECO:0000256" key="5">
    <source>
        <dbReference type="ARBA" id="ARBA00023014"/>
    </source>
</evidence>
<reference evidence="8 9" key="1">
    <citation type="submission" date="2020-10" db="EMBL/GenBank/DDBJ databases">
        <authorList>
            <person name="Castelo-Branco R."/>
            <person name="Eusebio N."/>
            <person name="Adriana R."/>
            <person name="Vieira A."/>
            <person name="Brugerolle De Fraissinette N."/>
            <person name="Rezende De Castro R."/>
            <person name="Schneider M.P."/>
            <person name="Vasconcelos V."/>
            <person name="Leao P.N."/>
        </authorList>
    </citation>
    <scope>NUCLEOTIDE SEQUENCE [LARGE SCALE GENOMIC DNA]</scope>
    <source>
        <strain evidence="8 9">LEGE 00031</strain>
    </source>
</reference>
<dbReference type="InterPro" id="IPR036922">
    <property type="entry name" value="Rieske_2Fe-2S_sf"/>
</dbReference>
<proteinExistence type="predicted"/>
<evidence type="ECO:0000256" key="1">
    <source>
        <dbReference type="ARBA" id="ARBA00022714"/>
    </source>
</evidence>
<keyword evidence="8" id="KW-0223">Dioxygenase</keyword>
<keyword evidence="1" id="KW-0001">2Fe-2S</keyword>
<dbReference type="PANTHER" id="PTHR21266">
    <property type="entry name" value="IRON-SULFUR DOMAIN CONTAINING PROTEIN"/>
    <property type="match status" value="1"/>
</dbReference>
<gene>
    <name evidence="8" type="ORF">IQ217_01040</name>
</gene>
<sequence length="396" mass="44677">MFGRSVNGKFDQSGAKNLAFQLCCKYLELIGLTTVVFLPKPQSAKVFNQPQRFVAGWYWLLPSKQLKRGQVKAVFLLGKDLAVYRTDSGRVVAVDAHCPHMGAHLAEGKVEGESLRCFFHNWRFNHDGQCVEVPCLGKSLPLKITTWPVTEAYGLIWLWTGTEPSQTLPVPPELAAQKVASTLGKNFTKACHPNVVMVNAIDAHHFNTVHNFPVEINFKAEIINQNMINFTNTTQGGNDSLLVRLIKPFYREAGTYNLSYWFGSTGTVTLGPDFLHFYIMFTLRLGQKGQTEGQTILLTKHRPGLWGWLFNGIILWLTNLVGNYFAKGDTKIFETIKFALKTPLAEDRSILEFIHHLEKQLVLHWETWQPIDEEKLPSAPAVTNHNGGVKIHDPIH</sequence>
<evidence type="ECO:0000256" key="4">
    <source>
        <dbReference type="ARBA" id="ARBA00023004"/>
    </source>
</evidence>
<evidence type="ECO:0000313" key="9">
    <source>
        <dbReference type="Proteomes" id="UP000658720"/>
    </source>
</evidence>
<dbReference type="CDD" id="cd03469">
    <property type="entry name" value="Rieske_RO_Alpha_N"/>
    <property type="match status" value="1"/>
</dbReference>
<evidence type="ECO:0000313" key="8">
    <source>
        <dbReference type="EMBL" id="MBE9252459.1"/>
    </source>
</evidence>
<dbReference type="Pfam" id="PF00355">
    <property type="entry name" value="Rieske"/>
    <property type="match status" value="1"/>
</dbReference>